<feature type="domain" description="Cadherin" evidence="11">
    <location>
        <begin position="791"/>
        <end position="899"/>
    </location>
</feature>
<evidence type="ECO:0000256" key="10">
    <source>
        <dbReference type="SAM" id="Phobius"/>
    </source>
</evidence>
<feature type="region of interest" description="Disordered" evidence="9">
    <location>
        <begin position="1165"/>
        <end position="1187"/>
    </location>
</feature>
<evidence type="ECO:0000256" key="7">
    <source>
        <dbReference type="ARBA" id="ARBA00023180"/>
    </source>
</evidence>
<dbReference type="PROSITE" id="PS00232">
    <property type="entry name" value="CADHERIN_1"/>
    <property type="match status" value="4"/>
</dbReference>
<dbReference type="PROSITE" id="PS50268">
    <property type="entry name" value="CADHERIN_2"/>
    <property type="match status" value="7"/>
</dbReference>
<dbReference type="GO" id="GO:0005886">
    <property type="term" value="C:plasma membrane"/>
    <property type="evidence" value="ECO:0007669"/>
    <property type="project" value="InterPro"/>
</dbReference>
<dbReference type="SUPFAM" id="SSF49313">
    <property type="entry name" value="Cadherin-like"/>
    <property type="match status" value="7"/>
</dbReference>
<dbReference type="Proteomes" id="UP000050790">
    <property type="component" value="Unassembled WGS sequence"/>
</dbReference>
<dbReference type="Gene3D" id="2.60.40.60">
    <property type="entry name" value="Cadherins"/>
    <property type="match status" value="7"/>
</dbReference>
<feature type="domain" description="Cadherin" evidence="11">
    <location>
        <begin position="34"/>
        <end position="192"/>
    </location>
</feature>
<sequence length="1606" mass="180919">MIIRRKKMDFYCYMLYITIVFQFLTLNHSNYVNGQYTMEYFITEECPPNTFVGNLNNIPYNSMSQSYSFSTFQLLSNNVNFYLNESSGLLYTRGRIDRETICSDNNIHSSNTMSNLLPHSSNDFRIKEVDPLVINEPNSLNTGYITKSSCEILLQALQFIHDSHSRENNEQQHRVILIKIYIFDINDNTPSWQENIIQISVPEHTSIGTRIPLPTANDPDCGPINTTVNYSLLDENVKFQSSVINSEKTSSMQNIFHLDAELISNPDMNLHTVWNYQAITCKPRIFRLWLRITQDLDCDDDDNTDETDTLTSSKLYHPESVKLKQAKLTLIAVDGGQPVSLTGTVTINITVTDINDHAPKFIDSDRYHSKTTSESSLVHLSPVYSENGELYIQLPENTPAGRVIYKAQAVDRDESDKKKLKYTLGTSAGLDVRDTFRIDPKSGEVILLRSPDYEQHRIHILPITVTDGKHLVTQKLTVRIQNINDHPPMISVRPVIKQKSSNFSSSSSIRPGVRNFINGRTILLYVTEHEPPGQLIGTVTVTDADEIADPILAKSDNLIENNAPTMNYQYQTIDSDTHLSINCQLNHNGLVLEPLFKGAKNQFKLLTYASFDREQQTDQFATLTCYDYGQPPLSSQIGLHLIIEDINDHGPQFKQSKMIAHIKENSPSGTKIYKIDAHDPDIGPNALLGYRLDGQHMDNFMIDEKTGTVTSLRSFDREQIDHFNLSVIVYDQSEWVTLNNYNNDNITSLTDITIKTNTIELFNRKAPKQHIVHGTLHVFIDDVNDCVPTFDNSLYQLTVSEDAKINHLIGQIEANDSDATEINNQIHYLIKPQIEGQVIHEFRVSTKGYIYVARGNLDREKIPAYNFYLVAMDSGLPTLSSSTQIHIHLIDVNDNSPQWIFPAHNHQIINLTINEPVGYRVAQLIAEDLDENENGEVIYRLVQTSFMSNMPNIVDRTIMTSPSTRLDNTINSNVQIVPKTDMRYVPSHNVGNLFELDSISGAIYVGRSMNIDDVGSIKLVLEASDRGHPAKVNHRVLQIDIFRYLSQASAYLLSENDGDNVGVSEHDRQKNTVVGHGTYLENDLIVIVIMVAVTLIISLILILAILFLRCGACTQRNTTQCEQNNPRFYRQSLNHTHHLEEVFRDSGMLEVDGLLSPGAEHLLGEGGLNTFPSPNHLHHPPQSTDSDKMIRSFLSNAEKNQWMMTAVDPKKPDTLRSHKLFNSTHPFHPSPTKLNDLSTLKRASQTGTICRLKPVEERFLDTVSTKNSPDHELKLLMGACPTLKQQNQTCSTFKAGSSQISDLRINSPSYRDPGSIRNLTSPNEITEDIESMDSGHGCSTDTGMIENHFPNSRPQSSLNTFRVNNATFRQTPACYCSLNVEQLKSALSSRSPELLPTEQDDLTLKVMAYRRRSGTLPLCSIPVNNDNIEDEDSILPTHFSTKLNSAKSSNDLLKTVDAKCCLKYNIEQQQQQPKNRLSVSWLDTHSNCNTGQNHISKPVTSVCALASNPDCCTTTVNMNNNTNEKSKFLISSLENNNTTITNTTTNNNNDNSKEESQNDISHSTEGTMILFSPVDPLGYAQLIHTQSDEQFISPQNIYTKFPTSFV</sequence>
<feature type="region of interest" description="Disordered" evidence="9">
    <location>
        <begin position="1541"/>
        <end position="1561"/>
    </location>
</feature>
<evidence type="ECO:0000256" key="5">
    <source>
        <dbReference type="ARBA" id="ARBA00022989"/>
    </source>
</evidence>
<feature type="domain" description="Cadherin" evidence="11">
    <location>
        <begin position="526"/>
        <end position="653"/>
    </location>
</feature>
<dbReference type="InterPro" id="IPR050174">
    <property type="entry name" value="Protocadherin/Cadherin-CA"/>
</dbReference>
<evidence type="ECO:0000256" key="1">
    <source>
        <dbReference type="ARBA" id="ARBA00004167"/>
    </source>
</evidence>
<keyword evidence="5 10" id="KW-1133">Transmembrane helix</keyword>
<dbReference type="GO" id="GO:0007156">
    <property type="term" value="P:homophilic cell adhesion via plasma membrane adhesion molecules"/>
    <property type="evidence" value="ECO:0007669"/>
    <property type="project" value="InterPro"/>
</dbReference>
<dbReference type="PRINTS" id="PR00205">
    <property type="entry name" value="CADHERIN"/>
</dbReference>
<keyword evidence="4 8" id="KW-0106">Calcium</keyword>
<evidence type="ECO:0000256" key="3">
    <source>
        <dbReference type="ARBA" id="ARBA00022737"/>
    </source>
</evidence>
<keyword evidence="2 10" id="KW-0812">Transmembrane</keyword>
<evidence type="ECO:0000313" key="13">
    <source>
        <dbReference type="WBParaSite" id="SMRG1_62840.1"/>
    </source>
</evidence>
<evidence type="ECO:0000259" key="11">
    <source>
        <dbReference type="PROSITE" id="PS50268"/>
    </source>
</evidence>
<evidence type="ECO:0000256" key="4">
    <source>
        <dbReference type="ARBA" id="ARBA00022837"/>
    </source>
</evidence>
<dbReference type="WBParaSite" id="SMRG1_62840.1">
    <property type="protein sequence ID" value="SMRG1_62840.1"/>
    <property type="gene ID" value="SMRG1_62840"/>
</dbReference>
<name>A0AA85A455_9TREM</name>
<feature type="domain" description="Cadherin" evidence="11">
    <location>
        <begin position="193"/>
        <end position="361"/>
    </location>
</feature>
<dbReference type="PANTHER" id="PTHR24028">
    <property type="entry name" value="CADHERIN-87A"/>
    <property type="match status" value="1"/>
</dbReference>
<feature type="domain" description="Cadherin" evidence="11">
    <location>
        <begin position="654"/>
        <end position="790"/>
    </location>
</feature>
<dbReference type="InterPro" id="IPR015919">
    <property type="entry name" value="Cadherin-like_sf"/>
</dbReference>
<dbReference type="GO" id="GO:0005509">
    <property type="term" value="F:calcium ion binding"/>
    <property type="evidence" value="ECO:0007669"/>
    <property type="project" value="UniProtKB-UniRule"/>
</dbReference>
<organism evidence="12 13">
    <name type="scientific">Schistosoma margrebowiei</name>
    <dbReference type="NCBI Taxonomy" id="48269"/>
    <lineage>
        <taxon>Eukaryota</taxon>
        <taxon>Metazoa</taxon>
        <taxon>Spiralia</taxon>
        <taxon>Lophotrochozoa</taxon>
        <taxon>Platyhelminthes</taxon>
        <taxon>Trematoda</taxon>
        <taxon>Digenea</taxon>
        <taxon>Strigeidida</taxon>
        <taxon>Schistosomatoidea</taxon>
        <taxon>Schistosomatidae</taxon>
        <taxon>Schistosoma</taxon>
    </lineage>
</organism>
<feature type="compositionally biased region" description="Low complexity" evidence="9">
    <location>
        <begin position="1541"/>
        <end position="1550"/>
    </location>
</feature>
<evidence type="ECO:0000256" key="9">
    <source>
        <dbReference type="SAM" id="MobiDB-lite"/>
    </source>
</evidence>
<evidence type="ECO:0000313" key="12">
    <source>
        <dbReference type="Proteomes" id="UP000050790"/>
    </source>
</evidence>
<accession>A0AA85A455</accession>
<evidence type="ECO:0000256" key="8">
    <source>
        <dbReference type="PROSITE-ProRule" id="PRU00043"/>
    </source>
</evidence>
<proteinExistence type="predicted"/>
<keyword evidence="6 10" id="KW-0472">Membrane</keyword>
<comment type="subcellular location">
    <subcellularLocation>
        <location evidence="1">Membrane</location>
        <topology evidence="1">Single-pass membrane protein</topology>
    </subcellularLocation>
</comment>
<dbReference type="FunFam" id="2.60.40.60:FF:000015">
    <property type="entry name" value="FAT atypical cadherin 1"/>
    <property type="match status" value="1"/>
</dbReference>
<evidence type="ECO:0000256" key="6">
    <source>
        <dbReference type="ARBA" id="ARBA00023136"/>
    </source>
</evidence>
<evidence type="ECO:0000256" key="2">
    <source>
        <dbReference type="ARBA" id="ARBA00022692"/>
    </source>
</evidence>
<dbReference type="InterPro" id="IPR002126">
    <property type="entry name" value="Cadherin-like_dom"/>
</dbReference>
<feature type="domain" description="Cadherin" evidence="11">
    <location>
        <begin position="386"/>
        <end position="490"/>
    </location>
</feature>
<keyword evidence="3" id="KW-0677">Repeat</keyword>
<keyword evidence="7" id="KW-0325">Glycoprotein</keyword>
<dbReference type="CDD" id="cd11304">
    <property type="entry name" value="Cadherin_repeat"/>
    <property type="match status" value="6"/>
</dbReference>
<dbReference type="FunFam" id="2.60.40.60:FF:000104">
    <property type="entry name" value="cadherin-23 isoform X1"/>
    <property type="match status" value="1"/>
</dbReference>
<feature type="domain" description="Cadherin" evidence="11">
    <location>
        <begin position="914"/>
        <end position="1051"/>
    </location>
</feature>
<dbReference type="SMART" id="SM00112">
    <property type="entry name" value="CA"/>
    <property type="match status" value="6"/>
</dbReference>
<protein>
    <recommendedName>
        <fullName evidence="11">Cadherin domain-containing protein</fullName>
    </recommendedName>
</protein>
<reference evidence="13" key="1">
    <citation type="submission" date="2023-11" db="UniProtKB">
        <authorList>
            <consortium name="WormBaseParasite"/>
        </authorList>
    </citation>
    <scope>IDENTIFICATION</scope>
</reference>
<dbReference type="Pfam" id="PF00028">
    <property type="entry name" value="Cadherin"/>
    <property type="match status" value="3"/>
</dbReference>
<dbReference type="InterPro" id="IPR020894">
    <property type="entry name" value="Cadherin_CS"/>
</dbReference>
<feature type="transmembrane region" description="Helical" evidence="10">
    <location>
        <begin position="1084"/>
        <end position="1108"/>
    </location>
</feature>
<dbReference type="PANTHER" id="PTHR24028:SF146">
    <property type="entry name" value="CADHERIN 96CB, ISOFORM D-RELATED"/>
    <property type="match status" value="1"/>
</dbReference>